<keyword evidence="6" id="KW-1185">Reference proteome</keyword>
<comment type="similarity">
    <text evidence="2 3">Belongs to the small heat shock protein (HSP20) family.</text>
</comment>
<evidence type="ECO:0000256" key="1">
    <source>
        <dbReference type="ARBA" id="ARBA00023016"/>
    </source>
</evidence>
<evidence type="ECO:0000313" key="5">
    <source>
        <dbReference type="EMBL" id="KAL2344089.1"/>
    </source>
</evidence>
<dbReference type="PROSITE" id="PS01031">
    <property type="entry name" value="SHSP"/>
    <property type="match status" value="1"/>
</dbReference>
<proteinExistence type="inferred from homology"/>
<dbReference type="SUPFAM" id="SSF49764">
    <property type="entry name" value="HSP20-like chaperones"/>
    <property type="match status" value="1"/>
</dbReference>
<dbReference type="AlphaFoldDB" id="A0ABD1N7N0"/>
<comment type="caution">
    <text evidence="5">The sequence shown here is derived from an EMBL/GenBank/DDBJ whole genome shotgun (WGS) entry which is preliminary data.</text>
</comment>
<keyword evidence="1" id="KW-0346">Stress response</keyword>
<gene>
    <name evidence="5" type="ORF">Fmac_005374</name>
</gene>
<dbReference type="PANTHER" id="PTHR11527">
    <property type="entry name" value="HEAT-SHOCK PROTEIN 20 FAMILY MEMBER"/>
    <property type="match status" value="1"/>
</dbReference>
<accession>A0ABD1N7N0</accession>
<evidence type="ECO:0000256" key="2">
    <source>
        <dbReference type="PROSITE-ProRule" id="PRU00285"/>
    </source>
</evidence>
<dbReference type="Gene3D" id="2.60.40.790">
    <property type="match status" value="1"/>
</dbReference>
<organism evidence="5 6">
    <name type="scientific">Flemingia macrophylla</name>
    <dbReference type="NCBI Taxonomy" id="520843"/>
    <lineage>
        <taxon>Eukaryota</taxon>
        <taxon>Viridiplantae</taxon>
        <taxon>Streptophyta</taxon>
        <taxon>Embryophyta</taxon>
        <taxon>Tracheophyta</taxon>
        <taxon>Spermatophyta</taxon>
        <taxon>Magnoliopsida</taxon>
        <taxon>eudicotyledons</taxon>
        <taxon>Gunneridae</taxon>
        <taxon>Pentapetalae</taxon>
        <taxon>rosids</taxon>
        <taxon>fabids</taxon>
        <taxon>Fabales</taxon>
        <taxon>Fabaceae</taxon>
        <taxon>Papilionoideae</taxon>
        <taxon>50 kb inversion clade</taxon>
        <taxon>NPAAA clade</taxon>
        <taxon>indigoferoid/millettioid clade</taxon>
        <taxon>Phaseoleae</taxon>
        <taxon>Flemingia</taxon>
    </lineage>
</organism>
<name>A0ABD1N7N0_9FABA</name>
<evidence type="ECO:0000256" key="3">
    <source>
        <dbReference type="RuleBase" id="RU003616"/>
    </source>
</evidence>
<reference evidence="5 6" key="1">
    <citation type="submission" date="2024-08" db="EMBL/GenBank/DDBJ databases">
        <title>Insights into the chromosomal genome structure of Flemingia macrophylla.</title>
        <authorList>
            <person name="Ding Y."/>
            <person name="Zhao Y."/>
            <person name="Bi W."/>
            <person name="Wu M."/>
            <person name="Zhao G."/>
            <person name="Gong Y."/>
            <person name="Li W."/>
            <person name="Zhang P."/>
        </authorList>
    </citation>
    <scope>NUCLEOTIDE SEQUENCE [LARGE SCALE GENOMIC DNA]</scope>
    <source>
        <strain evidence="5">DYQJB</strain>
        <tissue evidence="5">Leaf</tissue>
    </source>
</reference>
<dbReference type="InterPro" id="IPR008978">
    <property type="entry name" value="HSP20-like_chaperone"/>
</dbReference>
<evidence type="ECO:0000259" key="4">
    <source>
        <dbReference type="PROSITE" id="PS01031"/>
    </source>
</evidence>
<sequence>MSMIPLEGGGEAGQLEVKETAEAVVVKAEVPALRKEEVKVEVEDGSRVLHVSGQRSVEIQDDTSSSCHRVQRSSCKFKRCFTLPPNANCDQVHACIHNGVLTVTVPKTSDTLTEGGKIKEIVSRIFENIQGYPFSSFKYHICPPCTSSKRSYLSRVS</sequence>
<dbReference type="Pfam" id="PF00011">
    <property type="entry name" value="HSP20"/>
    <property type="match status" value="1"/>
</dbReference>
<dbReference type="EMBL" id="JBGMDY010000002">
    <property type="protein sequence ID" value="KAL2344089.1"/>
    <property type="molecule type" value="Genomic_DNA"/>
</dbReference>
<protein>
    <recommendedName>
        <fullName evidence="4">SHSP domain-containing protein</fullName>
    </recommendedName>
</protein>
<feature type="domain" description="SHSP" evidence="4">
    <location>
        <begin position="6"/>
        <end position="124"/>
    </location>
</feature>
<evidence type="ECO:0000313" key="6">
    <source>
        <dbReference type="Proteomes" id="UP001603857"/>
    </source>
</evidence>
<dbReference type="InterPro" id="IPR031107">
    <property type="entry name" value="Small_HSP"/>
</dbReference>
<dbReference type="InterPro" id="IPR002068">
    <property type="entry name" value="A-crystallin/Hsp20_dom"/>
</dbReference>
<dbReference type="Proteomes" id="UP001603857">
    <property type="component" value="Unassembled WGS sequence"/>
</dbReference>